<keyword evidence="2" id="KW-1185">Reference proteome</keyword>
<proteinExistence type="predicted"/>
<dbReference type="GeneID" id="34554493"/>
<comment type="caution">
    <text evidence="1">The sequence shown here is derived from an EMBL/GenBank/DDBJ whole genome shotgun (WGS) entry which is preliminary data.</text>
</comment>
<organism evidence="1 2">
    <name type="scientific">Colletotrichum orchidophilum</name>
    <dbReference type="NCBI Taxonomy" id="1209926"/>
    <lineage>
        <taxon>Eukaryota</taxon>
        <taxon>Fungi</taxon>
        <taxon>Dikarya</taxon>
        <taxon>Ascomycota</taxon>
        <taxon>Pezizomycotina</taxon>
        <taxon>Sordariomycetes</taxon>
        <taxon>Hypocreomycetidae</taxon>
        <taxon>Glomerellales</taxon>
        <taxon>Glomerellaceae</taxon>
        <taxon>Colletotrichum</taxon>
    </lineage>
</organism>
<evidence type="ECO:0000313" key="2">
    <source>
        <dbReference type="Proteomes" id="UP000176998"/>
    </source>
</evidence>
<name>A0A1G4BPC4_9PEZI</name>
<sequence>RLPDTFVTWKQAAQAGATRLTDARKENPDFVLGAAGVAATVEQMSGLLTALGGSAEDGRARRVWINAAGKEINVGALGGRRARWCLRLRHLARWQGLSESMHLTVFDGKRFSMENLGRSTYQ</sequence>
<dbReference type="RefSeq" id="XP_022480411.1">
    <property type="nucleotide sequence ID" value="XM_022612983.1"/>
</dbReference>
<protein>
    <submittedName>
        <fullName evidence="1">Uncharacterized protein</fullName>
    </submittedName>
</protein>
<accession>A0A1G4BPC4</accession>
<evidence type="ECO:0000313" key="1">
    <source>
        <dbReference type="EMBL" id="OHF03274.1"/>
    </source>
</evidence>
<dbReference type="STRING" id="1209926.A0A1G4BPC4"/>
<gene>
    <name evidence="1" type="ORF">CORC01_01327</name>
</gene>
<dbReference type="Proteomes" id="UP000176998">
    <property type="component" value="Unassembled WGS sequence"/>
</dbReference>
<dbReference type="EMBL" id="MJBS01000007">
    <property type="protein sequence ID" value="OHF03274.1"/>
    <property type="molecule type" value="Genomic_DNA"/>
</dbReference>
<dbReference type="OrthoDB" id="407298at2759"/>
<feature type="non-terminal residue" evidence="1">
    <location>
        <position position="1"/>
    </location>
</feature>
<reference evidence="1 2" key="1">
    <citation type="submission" date="2016-09" db="EMBL/GenBank/DDBJ databases">
        <authorList>
            <person name="Capua I."/>
            <person name="De Benedictis P."/>
            <person name="Joannis T."/>
            <person name="Lombin L.H."/>
            <person name="Cattoli G."/>
        </authorList>
    </citation>
    <scope>NUCLEOTIDE SEQUENCE [LARGE SCALE GENOMIC DNA]</scope>
    <source>
        <strain evidence="1 2">IMI 309357</strain>
    </source>
</reference>
<dbReference type="AlphaFoldDB" id="A0A1G4BPC4"/>